<evidence type="ECO:0000313" key="3">
    <source>
        <dbReference type="Proteomes" id="UP000299102"/>
    </source>
</evidence>
<protein>
    <submittedName>
        <fullName evidence="2">Uncharacterized protein</fullName>
    </submittedName>
</protein>
<dbReference type="AlphaFoldDB" id="A0A4C1WVX4"/>
<dbReference type="Proteomes" id="UP000299102">
    <property type="component" value="Unassembled WGS sequence"/>
</dbReference>
<organism evidence="2 3">
    <name type="scientific">Eumeta variegata</name>
    <name type="common">Bagworm moth</name>
    <name type="synonym">Eumeta japonica</name>
    <dbReference type="NCBI Taxonomy" id="151549"/>
    <lineage>
        <taxon>Eukaryota</taxon>
        <taxon>Metazoa</taxon>
        <taxon>Ecdysozoa</taxon>
        <taxon>Arthropoda</taxon>
        <taxon>Hexapoda</taxon>
        <taxon>Insecta</taxon>
        <taxon>Pterygota</taxon>
        <taxon>Neoptera</taxon>
        <taxon>Endopterygota</taxon>
        <taxon>Lepidoptera</taxon>
        <taxon>Glossata</taxon>
        <taxon>Ditrysia</taxon>
        <taxon>Tineoidea</taxon>
        <taxon>Psychidae</taxon>
        <taxon>Oiketicinae</taxon>
        <taxon>Eumeta</taxon>
    </lineage>
</organism>
<sequence length="199" mass="21886">MPAVPGVIHQSALAVRRARVALRQLTRSAQAPSPRRGSGASHQSCRRSNRQTIASTGSSSAHYGFRFSCVGAGFQRLARRCRLPLTRVRDRYGLRLRPSKRYLRRAVDFYGCHQKSLSSGNQARRTSGDLKDVKWARENLMDERKSICQTIELQMRRGGCSGRACAGGAGGAGGLRFASERRQRPAPRSTPVRGPPPSL</sequence>
<reference evidence="2 3" key="1">
    <citation type="journal article" date="2019" name="Commun. Biol.">
        <title>The bagworm genome reveals a unique fibroin gene that provides high tensile strength.</title>
        <authorList>
            <person name="Kono N."/>
            <person name="Nakamura H."/>
            <person name="Ohtoshi R."/>
            <person name="Tomita M."/>
            <person name="Numata K."/>
            <person name="Arakawa K."/>
        </authorList>
    </citation>
    <scope>NUCLEOTIDE SEQUENCE [LARGE SCALE GENOMIC DNA]</scope>
</reference>
<feature type="region of interest" description="Disordered" evidence="1">
    <location>
        <begin position="175"/>
        <end position="199"/>
    </location>
</feature>
<accession>A0A4C1WVX4</accession>
<feature type="region of interest" description="Disordered" evidence="1">
    <location>
        <begin position="25"/>
        <end position="53"/>
    </location>
</feature>
<dbReference type="EMBL" id="BGZK01000641">
    <property type="protein sequence ID" value="GBP54215.1"/>
    <property type="molecule type" value="Genomic_DNA"/>
</dbReference>
<comment type="caution">
    <text evidence="2">The sequence shown here is derived from an EMBL/GenBank/DDBJ whole genome shotgun (WGS) entry which is preliminary data.</text>
</comment>
<proteinExistence type="predicted"/>
<keyword evidence="3" id="KW-1185">Reference proteome</keyword>
<gene>
    <name evidence="2" type="ORF">EVAR_43240_1</name>
</gene>
<evidence type="ECO:0000256" key="1">
    <source>
        <dbReference type="SAM" id="MobiDB-lite"/>
    </source>
</evidence>
<evidence type="ECO:0000313" key="2">
    <source>
        <dbReference type="EMBL" id="GBP54215.1"/>
    </source>
</evidence>
<name>A0A4C1WVX4_EUMVA</name>